<dbReference type="RefSeq" id="XP_018039847.1">
    <property type="nucleotide sequence ID" value="XM_018186272.1"/>
</dbReference>
<proteinExistence type="predicted"/>
<evidence type="ECO:0000256" key="1">
    <source>
        <dbReference type="SAM" id="SignalP"/>
    </source>
</evidence>
<evidence type="ECO:0008006" key="4">
    <source>
        <dbReference type="Google" id="ProtNLM"/>
    </source>
</evidence>
<gene>
    <name evidence="2" type="ORF">CC84DRAFT_437791</name>
</gene>
<keyword evidence="1" id="KW-0732">Signal</keyword>
<dbReference type="EMBL" id="KV441549">
    <property type="protein sequence ID" value="OAG09482.1"/>
    <property type="molecule type" value="Genomic_DNA"/>
</dbReference>
<organism evidence="2 3">
    <name type="scientific">Paraphaeosphaeria sporulosa</name>
    <dbReference type="NCBI Taxonomy" id="1460663"/>
    <lineage>
        <taxon>Eukaryota</taxon>
        <taxon>Fungi</taxon>
        <taxon>Dikarya</taxon>
        <taxon>Ascomycota</taxon>
        <taxon>Pezizomycotina</taxon>
        <taxon>Dothideomycetes</taxon>
        <taxon>Pleosporomycetidae</taxon>
        <taxon>Pleosporales</taxon>
        <taxon>Massarineae</taxon>
        <taxon>Didymosphaeriaceae</taxon>
        <taxon>Paraphaeosphaeria</taxon>
    </lineage>
</organism>
<sequence length="120" mass="13352">MLGTISILCLSSPLLSWTPPDSNNPGTRQVCQGSYTRVLQIKPLTTYKAGCQNSAKTNHGTTTQQSPSQLQLAPLNYPSQITIMELYKLQSHRHELNIGVQAPGLRSVRHTVFARQSRHR</sequence>
<feature type="chain" id="PRO_5008058525" description="Secreted protein" evidence="1">
    <location>
        <begin position="17"/>
        <end position="120"/>
    </location>
</feature>
<keyword evidence="3" id="KW-1185">Reference proteome</keyword>
<protein>
    <recommendedName>
        <fullName evidence="4">Secreted protein</fullName>
    </recommendedName>
</protein>
<accession>A0A177CRB7</accession>
<dbReference type="GeneID" id="28769758"/>
<reference evidence="2 3" key="1">
    <citation type="submission" date="2016-05" db="EMBL/GenBank/DDBJ databases">
        <title>Comparative analysis of secretome profiles of manganese(II)-oxidizing ascomycete fungi.</title>
        <authorList>
            <consortium name="DOE Joint Genome Institute"/>
            <person name="Zeiner C.A."/>
            <person name="Purvine S.O."/>
            <person name="Zink E.M."/>
            <person name="Wu S."/>
            <person name="Pasa-Tolic L."/>
            <person name="Chaput D.L."/>
            <person name="Haridas S."/>
            <person name="Grigoriev I.V."/>
            <person name="Santelli C.M."/>
            <person name="Hansel C.M."/>
        </authorList>
    </citation>
    <scope>NUCLEOTIDE SEQUENCE [LARGE SCALE GENOMIC DNA]</scope>
    <source>
        <strain evidence="2 3">AP3s5-JAC2a</strain>
    </source>
</reference>
<evidence type="ECO:0000313" key="3">
    <source>
        <dbReference type="Proteomes" id="UP000077069"/>
    </source>
</evidence>
<feature type="signal peptide" evidence="1">
    <location>
        <begin position="1"/>
        <end position="16"/>
    </location>
</feature>
<dbReference type="Proteomes" id="UP000077069">
    <property type="component" value="Unassembled WGS sequence"/>
</dbReference>
<dbReference type="AlphaFoldDB" id="A0A177CRB7"/>
<name>A0A177CRB7_9PLEO</name>
<dbReference type="InParanoid" id="A0A177CRB7"/>
<evidence type="ECO:0000313" key="2">
    <source>
        <dbReference type="EMBL" id="OAG09482.1"/>
    </source>
</evidence>